<gene>
    <name evidence="1" type="ORF">SCA03_06540</name>
</gene>
<evidence type="ECO:0000313" key="1">
    <source>
        <dbReference type="EMBL" id="GEB48103.1"/>
    </source>
</evidence>
<sequence length="83" mass="9031">MHSDIHAHLMLHAQRAAQLRAEAAGFHPGPGPTARLRRAVGEFARPGLVRLRQRFAWVLIEAGLRLLGSALSGRTPPGRAPVR</sequence>
<accession>A0A4Y3QTY5</accession>
<proteinExistence type="predicted"/>
<dbReference type="AlphaFoldDB" id="A0A4Y3QTY5"/>
<evidence type="ECO:0000313" key="2">
    <source>
        <dbReference type="Proteomes" id="UP000319210"/>
    </source>
</evidence>
<dbReference type="Proteomes" id="UP000319210">
    <property type="component" value="Unassembled WGS sequence"/>
</dbReference>
<reference evidence="1 2" key="1">
    <citation type="submission" date="2019-06" db="EMBL/GenBank/DDBJ databases">
        <title>Whole genome shotgun sequence of Streptomyces cacaoi subsp. cacaoi NBRC 12748.</title>
        <authorList>
            <person name="Hosoyama A."/>
            <person name="Uohara A."/>
            <person name="Ohji S."/>
            <person name="Ichikawa N."/>
        </authorList>
    </citation>
    <scope>NUCLEOTIDE SEQUENCE [LARGE SCALE GENOMIC DNA]</scope>
    <source>
        <strain evidence="1 2">NBRC 12748</strain>
    </source>
</reference>
<protein>
    <submittedName>
        <fullName evidence="1">Uncharacterized protein</fullName>
    </submittedName>
</protein>
<dbReference type="EMBL" id="BJMM01000002">
    <property type="protein sequence ID" value="GEB48103.1"/>
    <property type="molecule type" value="Genomic_DNA"/>
</dbReference>
<dbReference type="RefSeq" id="WP_030892298.1">
    <property type="nucleotide sequence ID" value="NZ_BJMM01000002.1"/>
</dbReference>
<organism evidence="1 2">
    <name type="scientific">Streptomyces cacaoi</name>
    <dbReference type="NCBI Taxonomy" id="1898"/>
    <lineage>
        <taxon>Bacteria</taxon>
        <taxon>Bacillati</taxon>
        <taxon>Actinomycetota</taxon>
        <taxon>Actinomycetes</taxon>
        <taxon>Kitasatosporales</taxon>
        <taxon>Streptomycetaceae</taxon>
        <taxon>Streptomyces</taxon>
    </lineage>
</organism>
<comment type="caution">
    <text evidence="1">The sequence shown here is derived from an EMBL/GenBank/DDBJ whole genome shotgun (WGS) entry which is preliminary data.</text>
</comment>
<keyword evidence="2" id="KW-1185">Reference proteome</keyword>
<name>A0A4Y3QTY5_STRCI</name>